<evidence type="ECO:0000313" key="2">
    <source>
        <dbReference type="Proteomes" id="UP000499080"/>
    </source>
</evidence>
<sequence>MADIAITRKVNSRPDARVTAVTTCPGTFSVRDMMVRAAVAWWQGLGLGVGGLQVRNPIQLKIRRVLARCMLSHRQWVKHPPVDMARKFGEGVPAQVSSSDHGSK</sequence>
<organism evidence="1 2">
    <name type="scientific">Araneus ventricosus</name>
    <name type="common">Orbweaver spider</name>
    <name type="synonym">Epeira ventricosa</name>
    <dbReference type="NCBI Taxonomy" id="182803"/>
    <lineage>
        <taxon>Eukaryota</taxon>
        <taxon>Metazoa</taxon>
        <taxon>Ecdysozoa</taxon>
        <taxon>Arthropoda</taxon>
        <taxon>Chelicerata</taxon>
        <taxon>Arachnida</taxon>
        <taxon>Araneae</taxon>
        <taxon>Araneomorphae</taxon>
        <taxon>Entelegynae</taxon>
        <taxon>Araneoidea</taxon>
        <taxon>Araneidae</taxon>
        <taxon>Araneus</taxon>
    </lineage>
</organism>
<proteinExistence type="predicted"/>
<dbReference type="EMBL" id="BGPR01008758">
    <property type="protein sequence ID" value="GBN35870.1"/>
    <property type="molecule type" value="Genomic_DNA"/>
</dbReference>
<name>A0A4Y2NB44_ARAVE</name>
<dbReference type="AlphaFoldDB" id="A0A4Y2NB44"/>
<gene>
    <name evidence="1" type="ORF">AVEN_84034_1</name>
</gene>
<reference evidence="1 2" key="1">
    <citation type="journal article" date="2019" name="Sci. Rep.">
        <title>Orb-weaving spider Araneus ventricosus genome elucidates the spidroin gene catalogue.</title>
        <authorList>
            <person name="Kono N."/>
            <person name="Nakamura H."/>
            <person name="Ohtoshi R."/>
            <person name="Moran D.A.P."/>
            <person name="Shinohara A."/>
            <person name="Yoshida Y."/>
            <person name="Fujiwara M."/>
            <person name="Mori M."/>
            <person name="Tomita M."/>
            <person name="Arakawa K."/>
        </authorList>
    </citation>
    <scope>NUCLEOTIDE SEQUENCE [LARGE SCALE GENOMIC DNA]</scope>
</reference>
<accession>A0A4Y2NB44</accession>
<protein>
    <submittedName>
        <fullName evidence="1">Uncharacterized protein</fullName>
    </submittedName>
</protein>
<keyword evidence="2" id="KW-1185">Reference proteome</keyword>
<evidence type="ECO:0000313" key="1">
    <source>
        <dbReference type="EMBL" id="GBN35870.1"/>
    </source>
</evidence>
<comment type="caution">
    <text evidence="1">The sequence shown here is derived from an EMBL/GenBank/DDBJ whole genome shotgun (WGS) entry which is preliminary data.</text>
</comment>
<dbReference type="Proteomes" id="UP000499080">
    <property type="component" value="Unassembled WGS sequence"/>
</dbReference>